<gene>
    <name evidence="2" type="ORF">UY98_C0023G0005</name>
</gene>
<protein>
    <submittedName>
        <fullName evidence="2">Uncharacterized protein</fullName>
    </submittedName>
</protein>
<evidence type="ECO:0000313" key="2">
    <source>
        <dbReference type="EMBL" id="KKW47075.1"/>
    </source>
</evidence>
<evidence type="ECO:0000256" key="1">
    <source>
        <dbReference type="SAM" id="MobiDB-lite"/>
    </source>
</evidence>
<accession>A0A0G1YV44</accession>
<feature type="region of interest" description="Disordered" evidence="1">
    <location>
        <begin position="1"/>
        <end position="28"/>
    </location>
</feature>
<comment type="caution">
    <text evidence="2">The sequence shown here is derived from an EMBL/GenBank/DDBJ whole genome shotgun (WGS) entry which is preliminary data.</text>
</comment>
<dbReference type="Proteomes" id="UP000034789">
    <property type="component" value="Unassembled WGS sequence"/>
</dbReference>
<proteinExistence type="predicted"/>
<sequence>MTEEMPKRPIFDIPGDSMPRGSEKIPSDPVDIAKHLIDEFSDRFDEPTLQRPLDAMRATDIEGLEKILSASGK</sequence>
<evidence type="ECO:0000313" key="3">
    <source>
        <dbReference type="Proteomes" id="UP000034789"/>
    </source>
</evidence>
<dbReference type="EMBL" id="LCSD01000023">
    <property type="protein sequence ID" value="KKW47075.1"/>
    <property type="molecule type" value="Genomic_DNA"/>
</dbReference>
<organism evidence="2 3">
    <name type="scientific">Candidatus Kaiserbacteria bacterium GW2011_GWA2_58_9</name>
    <dbReference type="NCBI Taxonomy" id="1618672"/>
    <lineage>
        <taxon>Bacteria</taxon>
        <taxon>Candidatus Kaiseribacteriota</taxon>
    </lineage>
</organism>
<dbReference type="AlphaFoldDB" id="A0A0G1YV44"/>
<feature type="compositionally biased region" description="Basic and acidic residues" evidence="1">
    <location>
        <begin position="1"/>
        <end position="10"/>
    </location>
</feature>
<name>A0A0G1YV44_9BACT</name>
<reference evidence="2 3" key="1">
    <citation type="journal article" date="2015" name="Nature">
        <title>rRNA introns, odd ribosomes, and small enigmatic genomes across a large radiation of phyla.</title>
        <authorList>
            <person name="Brown C.T."/>
            <person name="Hug L.A."/>
            <person name="Thomas B.C."/>
            <person name="Sharon I."/>
            <person name="Castelle C.J."/>
            <person name="Singh A."/>
            <person name="Wilkins M.J."/>
            <person name="Williams K.H."/>
            <person name="Banfield J.F."/>
        </authorList>
    </citation>
    <scope>NUCLEOTIDE SEQUENCE [LARGE SCALE GENOMIC DNA]</scope>
</reference>